<dbReference type="NCBIfam" id="NF033516">
    <property type="entry name" value="transpos_IS3"/>
    <property type="match status" value="1"/>
</dbReference>
<dbReference type="InterPro" id="IPR036397">
    <property type="entry name" value="RNaseH_sf"/>
</dbReference>
<dbReference type="InterPro" id="IPR025948">
    <property type="entry name" value="HTH-like_dom"/>
</dbReference>
<dbReference type="InterPro" id="IPR048020">
    <property type="entry name" value="Transpos_IS3"/>
</dbReference>
<dbReference type="SUPFAM" id="SSF46689">
    <property type="entry name" value="Homeodomain-like"/>
    <property type="match status" value="1"/>
</dbReference>
<dbReference type="EMBL" id="CP029425">
    <property type="protein sequence ID" value="AWL91438.1"/>
    <property type="molecule type" value="Genomic_DNA"/>
</dbReference>
<dbReference type="KEGG" id="bot:CIT37_03520"/>
<dbReference type="GeneID" id="92969728"/>
<dbReference type="Gene3D" id="3.30.420.10">
    <property type="entry name" value="Ribonuclease H-like superfamily/Ribonuclease H"/>
    <property type="match status" value="1"/>
</dbReference>
<accession>A0A2U8P1C6</accession>
<dbReference type="PROSITE" id="PS50994">
    <property type="entry name" value="INTEGRASE"/>
    <property type="match status" value="1"/>
</dbReference>
<dbReference type="Pfam" id="PF01527">
    <property type="entry name" value="HTH_Tnp_1"/>
    <property type="match status" value="1"/>
</dbReference>
<gene>
    <name evidence="2" type="ORF">CIT37_03520</name>
</gene>
<dbReference type="Proteomes" id="UP000215703">
    <property type="component" value="Chromosome"/>
</dbReference>
<feature type="domain" description="Integrase catalytic" evidence="1">
    <location>
        <begin position="199"/>
        <end position="359"/>
    </location>
</feature>
<dbReference type="GO" id="GO:0003677">
    <property type="term" value="F:DNA binding"/>
    <property type="evidence" value="ECO:0007669"/>
    <property type="project" value="InterPro"/>
</dbReference>
<organism evidence="2 3">
    <name type="scientific">Bradyrhizobium ottawaense</name>
    <dbReference type="NCBI Taxonomy" id="931866"/>
    <lineage>
        <taxon>Bacteria</taxon>
        <taxon>Pseudomonadati</taxon>
        <taxon>Pseudomonadota</taxon>
        <taxon>Alphaproteobacteria</taxon>
        <taxon>Hyphomicrobiales</taxon>
        <taxon>Nitrobacteraceae</taxon>
        <taxon>Bradyrhizobium</taxon>
    </lineage>
</organism>
<protein>
    <submittedName>
        <fullName evidence="2">IS3 family transposase</fullName>
    </submittedName>
</protein>
<dbReference type="SUPFAM" id="SSF53098">
    <property type="entry name" value="Ribonuclease H-like"/>
    <property type="match status" value="1"/>
</dbReference>
<reference evidence="2 3" key="1">
    <citation type="journal article" date="2014" name="Int. J. Syst. Evol. Microbiol.">
        <title>Bradyrhizobium ottawaense sp. nov., a symbiotic nitrogen fixing bacterium from root nodules of soybeans in Canada.</title>
        <authorList>
            <person name="Yu X."/>
            <person name="Cloutier S."/>
            <person name="Tambong J.T."/>
            <person name="Bromfield E.S."/>
        </authorList>
    </citation>
    <scope>NUCLEOTIDE SEQUENCE [LARGE SCALE GENOMIC DNA]</scope>
    <source>
        <strain evidence="2 3">OO99</strain>
    </source>
</reference>
<sequence length="395" mass="44725">MKRARFTEEQIIAVLKEHEAGAKTADLARKHGVSEATIYNWKAKFGGMDVSEAKRLRALEEENGKLKKLLAEQMLDAAALRELLFKKMVGPAAKRAAIAHLQAVMSLSERRACSIVGADRKMIRYRSSRPPEAVLRGRLRDLANERRRFGYRRLFVLLRREGEPSGINRIYRLYREEGLTVRKRRARRKAVGTRAPILVEARPNARWSLDFVHDQFANGRRFRILNIVDDVTKECLGAIPETSISGRRVARELTAIVQRRGKPGMIVSDHGTEFTCNAMLAWCKDAAIDWHFIAPGKPMQNGFVESFNGRMRDELLNETLFFDLDDARTKIANWVADYNLQRPHSSLKYLPPAAYAAHLTATDDRLRNPDQLRRSSVAPSAPLGVQNLKTLTAAG</sequence>
<dbReference type="GO" id="GO:0015074">
    <property type="term" value="P:DNA integration"/>
    <property type="evidence" value="ECO:0007669"/>
    <property type="project" value="InterPro"/>
</dbReference>
<proteinExistence type="predicted"/>
<dbReference type="PANTHER" id="PTHR47515:SF1">
    <property type="entry name" value="BLR2054 PROTEIN"/>
    <property type="match status" value="1"/>
</dbReference>
<dbReference type="InterPro" id="IPR009057">
    <property type="entry name" value="Homeodomain-like_sf"/>
</dbReference>
<dbReference type="Pfam" id="PF13683">
    <property type="entry name" value="rve_3"/>
    <property type="match status" value="1"/>
</dbReference>
<dbReference type="RefSeq" id="WP_095424349.1">
    <property type="nucleotide sequence ID" value="NZ_CP029425.2"/>
</dbReference>
<name>A0A2U8P1C6_9BRAD</name>
<dbReference type="InterPro" id="IPR012337">
    <property type="entry name" value="RNaseH-like_sf"/>
</dbReference>
<dbReference type="AlphaFoldDB" id="A0A2U8P1C6"/>
<dbReference type="PANTHER" id="PTHR47515">
    <property type="entry name" value="LOW CALCIUM RESPONSE LOCUS PROTEIN T"/>
    <property type="match status" value="1"/>
</dbReference>
<dbReference type="InterPro" id="IPR002514">
    <property type="entry name" value="Transposase_8"/>
</dbReference>
<dbReference type="GO" id="GO:0006313">
    <property type="term" value="P:DNA transposition"/>
    <property type="evidence" value="ECO:0007669"/>
    <property type="project" value="InterPro"/>
</dbReference>
<dbReference type="InterPro" id="IPR001584">
    <property type="entry name" value="Integrase_cat-core"/>
</dbReference>
<evidence type="ECO:0000313" key="3">
    <source>
        <dbReference type="Proteomes" id="UP000215703"/>
    </source>
</evidence>
<dbReference type="Pfam" id="PF13276">
    <property type="entry name" value="HTH_21"/>
    <property type="match status" value="1"/>
</dbReference>
<evidence type="ECO:0000259" key="1">
    <source>
        <dbReference type="PROSITE" id="PS50994"/>
    </source>
</evidence>
<dbReference type="GO" id="GO:0004803">
    <property type="term" value="F:transposase activity"/>
    <property type="evidence" value="ECO:0007669"/>
    <property type="project" value="InterPro"/>
</dbReference>
<reference evidence="2 3" key="2">
    <citation type="journal article" date="2017" name="Syst. Appl. Microbiol.">
        <title>Soybeans inoculated with root zone soils of Canadian native legumes harbour diverse and novel Bradyrhizobium spp. that possess agricultural potential.</title>
        <authorList>
            <person name="Bromfield E.S.P."/>
            <person name="Cloutier S."/>
            <person name="Tambong J.T."/>
            <person name="Tran Thi T.V."/>
        </authorList>
    </citation>
    <scope>NUCLEOTIDE SEQUENCE [LARGE SCALE GENOMIC DNA]</scope>
    <source>
        <strain evidence="2 3">OO99</strain>
    </source>
</reference>
<evidence type="ECO:0000313" key="2">
    <source>
        <dbReference type="EMBL" id="AWL91438.1"/>
    </source>
</evidence>